<dbReference type="Proteomes" id="UP000580797">
    <property type="component" value="Unassembled WGS sequence"/>
</dbReference>
<gene>
    <name evidence="10" type="ORF">HD598_001518</name>
</gene>
<name>A0A7W8TTY3_9MICC</name>
<feature type="transmembrane region" description="Helical" evidence="9">
    <location>
        <begin position="285"/>
        <end position="306"/>
    </location>
</feature>
<evidence type="ECO:0000256" key="2">
    <source>
        <dbReference type="ARBA" id="ARBA00022475"/>
    </source>
</evidence>
<evidence type="ECO:0000256" key="7">
    <source>
        <dbReference type="ARBA" id="ARBA00024033"/>
    </source>
</evidence>
<dbReference type="GO" id="GO:0005886">
    <property type="term" value="C:plasma membrane"/>
    <property type="evidence" value="ECO:0007669"/>
    <property type="project" value="UniProtKB-SubCell"/>
</dbReference>
<keyword evidence="6 9" id="KW-0472">Membrane</keyword>
<evidence type="ECO:0000256" key="5">
    <source>
        <dbReference type="ARBA" id="ARBA00022989"/>
    </source>
</evidence>
<evidence type="ECO:0000256" key="6">
    <source>
        <dbReference type="ARBA" id="ARBA00023136"/>
    </source>
</evidence>
<feature type="region of interest" description="Disordered" evidence="8">
    <location>
        <begin position="1"/>
        <end position="49"/>
    </location>
</feature>
<accession>A0A7W8TTY3</accession>
<comment type="caution">
    <text evidence="10">The sequence shown here is derived from an EMBL/GenBank/DDBJ whole genome shotgun (WGS) entry which is preliminary data.</text>
</comment>
<evidence type="ECO:0000313" key="11">
    <source>
        <dbReference type="Proteomes" id="UP000580797"/>
    </source>
</evidence>
<dbReference type="Pfam" id="PF09594">
    <property type="entry name" value="GT87"/>
    <property type="match status" value="1"/>
</dbReference>
<evidence type="ECO:0000256" key="1">
    <source>
        <dbReference type="ARBA" id="ARBA00004651"/>
    </source>
</evidence>
<evidence type="ECO:0000256" key="4">
    <source>
        <dbReference type="ARBA" id="ARBA00022692"/>
    </source>
</evidence>
<keyword evidence="4 9" id="KW-0812">Transmembrane</keyword>
<evidence type="ECO:0000256" key="9">
    <source>
        <dbReference type="SAM" id="Phobius"/>
    </source>
</evidence>
<dbReference type="GO" id="GO:0016758">
    <property type="term" value="F:hexosyltransferase activity"/>
    <property type="evidence" value="ECO:0007669"/>
    <property type="project" value="InterPro"/>
</dbReference>
<feature type="compositionally biased region" description="Basic and acidic residues" evidence="8">
    <location>
        <begin position="1"/>
        <end position="19"/>
    </location>
</feature>
<feature type="transmembrane region" description="Helical" evidence="9">
    <location>
        <begin position="179"/>
        <end position="200"/>
    </location>
</feature>
<comment type="subcellular location">
    <subcellularLocation>
        <location evidence="1">Cell membrane</location>
        <topology evidence="1">Multi-pass membrane protein</topology>
    </subcellularLocation>
</comment>
<feature type="transmembrane region" description="Helical" evidence="9">
    <location>
        <begin position="212"/>
        <end position="244"/>
    </location>
</feature>
<dbReference type="InterPro" id="IPR018584">
    <property type="entry name" value="GT87"/>
</dbReference>
<reference evidence="10 11" key="1">
    <citation type="submission" date="2020-08" db="EMBL/GenBank/DDBJ databases">
        <title>Sequencing the genomes of 1000 actinobacteria strains.</title>
        <authorList>
            <person name="Klenk H.-P."/>
        </authorList>
    </citation>
    <scope>NUCLEOTIDE SEQUENCE [LARGE SCALE GENOMIC DNA]</scope>
    <source>
        <strain evidence="10 11">DSM 105783</strain>
    </source>
</reference>
<comment type="similarity">
    <text evidence="7">Belongs to the glycosyltransferase 87 family.</text>
</comment>
<feature type="transmembrane region" description="Helical" evidence="9">
    <location>
        <begin position="81"/>
        <end position="103"/>
    </location>
</feature>
<dbReference type="AlphaFoldDB" id="A0A7W8TTY3"/>
<evidence type="ECO:0008006" key="12">
    <source>
        <dbReference type="Google" id="ProtNLM"/>
    </source>
</evidence>
<dbReference type="EMBL" id="JACHDR010000001">
    <property type="protein sequence ID" value="MBB5512831.1"/>
    <property type="molecule type" value="Genomic_DNA"/>
</dbReference>
<keyword evidence="2" id="KW-1003">Cell membrane</keyword>
<evidence type="ECO:0000313" key="10">
    <source>
        <dbReference type="EMBL" id="MBB5512831.1"/>
    </source>
</evidence>
<proteinExistence type="inferred from homology"/>
<keyword evidence="3" id="KW-0808">Transferase</keyword>
<dbReference type="PIRSF" id="PIRSF010361">
    <property type="entry name" value="UCP010361"/>
    <property type="match status" value="1"/>
</dbReference>
<sequence length="530" mass="58856">MKEPRRTSPTRHERSESSRSSESNAPDSKGSVSHGPVSRGPKQGPLRITVPTRNDRFLSRLTEVIGGPLGRFTDPGRVNPGIFTVQRVLVILTVIGILGAILAKNMCRTQGWGGLNSYQWACYSDWSALFHARGFADNAFAPFTGGELFEYPVLMSVVASVTAWLTPGGDAFGGQFNRTLAYFDINLFFVALLWILTVIVTSKTAGRRPWDAAMIAVAPGMMLATTINWDMWAVAALAVALLFWSRDKPFVAGIFIGLGTATKLYPILFLGAVIVLAIRTGKYKPLIWNVAGTAVAWIAVNIPFALADFDAWSYFFEFSRDRDAGYSSIWYAWNLGAANVPGMPLMSAEFINKAGFWGFALACVLIAVLALVAKQRPRLSSILFLIVASFVLFNKVYSPQFVVWLVPLVALAWPRWRDFLIWQLFEVLHFWAVWLHLWALFAQWEPQHSFPPAFYVYAVIAHILATVWIMGKVVMSILDPSTDPVRRVGQEDPQAGPFAGQPDKFSWAILSRYLTGPKASSRERENSTSS</sequence>
<protein>
    <recommendedName>
        <fullName evidence="12">DUF2029 domain-containing protein</fullName>
    </recommendedName>
</protein>
<feature type="transmembrane region" description="Helical" evidence="9">
    <location>
        <begin position="454"/>
        <end position="478"/>
    </location>
</feature>
<evidence type="ECO:0000256" key="8">
    <source>
        <dbReference type="SAM" id="MobiDB-lite"/>
    </source>
</evidence>
<feature type="transmembrane region" description="Helical" evidence="9">
    <location>
        <begin position="419"/>
        <end position="442"/>
    </location>
</feature>
<feature type="transmembrane region" description="Helical" evidence="9">
    <location>
        <begin position="354"/>
        <end position="373"/>
    </location>
</feature>
<dbReference type="InterPro" id="IPR016570">
    <property type="entry name" value="UCP010361"/>
</dbReference>
<keyword evidence="5 9" id="KW-1133">Transmembrane helix</keyword>
<organism evidence="10 11">
    <name type="scientific">Neomicrococcus aestuarii</name>
    <dbReference type="NCBI Taxonomy" id="556325"/>
    <lineage>
        <taxon>Bacteria</taxon>
        <taxon>Bacillati</taxon>
        <taxon>Actinomycetota</taxon>
        <taxon>Actinomycetes</taxon>
        <taxon>Micrococcales</taxon>
        <taxon>Micrococcaceae</taxon>
        <taxon>Neomicrococcus</taxon>
    </lineage>
</organism>
<dbReference type="RefSeq" id="WP_183664915.1">
    <property type="nucleotide sequence ID" value="NZ_BAAARH010000021.1"/>
</dbReference>
<feature type="transmembrane region" description="Helical" evidence="9">
    <location>
        <begin position="382"/>
        <end position="413"/>
    </location>
</feature>
<evidence type="ECO:0000256" key="3">
    <source>
        <dbReference type="ARBA" id="ARBA00022679"/>
    </source>
</evidence>
<feature type="transmembrane region" description="Helical" evidence="9">
    <location>
        <begin position="250"/>
        <end position="278"/>
    </location>
</feature>